<evidence type="ECO:0000313" key="2">
    <source>
        <dbReference type="Proteomes" id="UP001218188"/>
    </source>
</evidence>
<dbReference type="Gene3D" id="3.80.10.10">
    <property type="entry name" value="Ribonuclease Inhibitor"/>
    <property type="match status" value="1"/>
</dbReference>
<sequence>MSLSDQPPELLDAIASCLPLPNDLLSFALANKLMYGIIVPEHLSEFRHICCDACRRSLWKSLPDHPGSARILSLDLLPEVPGVQRLIPKSLNASSDEELQGHCGPDCAELLSAAIATMPRLQRFSFHQSRFVRAHDTKPVFDALRQRCTNLREVEISFHDRHPGRQSFERFSAPLWEFANLTRLSITVTRYPDVNTPRPFLERMFAMLSNCPRLGDLRIASEMLGPHADISSFLTDKLWPDLRCLVVEGDITFDAPEKLSSFLLRHPKLEILSLPEPYQLPLMPSLRWLGLFAPGAVEAINAAHLPRVEYFATADVETPIQTNVQEILDILRALPALRGVTVAFRTASAVEELSRTLPQLKRLTFAASPWNESRLVDRPPQNYLPSPECLAILSSFTCLTHLDTSIFIKEDENTETVLDDLCRTLAAAPKLEYIGFDIVQRFPRLIWFVVVRLADGEYAGRREIRDPRELKWHDWEDVFRVIGISWE</sequence>
<keyword evidence="2" id="KW-1185">Reference proteome</keyword>
<dbReference type="AlphaFoldDB" id="A0AAD6WQG2"/>
<comment type="caution">
    <text evidence="1">The sequence shown here is derived from an EMBL/GenBank/DDBJ whole genome shotgun (WGS) entry which is preliminary data.</text>
</comment>
<evidence type="ECO:0008006" key="3">
    <source>
        <dbReference type="Google" id="ProtNLM"/>
    </source>
</evidence>
<dbReference type="SUPFAM" id="SSF52047">
    <property type="entry name" value="RNI-like"/>
    <property type="match status" value="1"/>
</dbReference>
<reference evidence="1" key="1">
    <citation type="submission" date="2023-03" db="EMBL/GenBank/DDBJ databases">
        <title>Massive genome expansion in bonnet fungi (Mycena s.s.) driven by repeated elements and novel gene families across ecological guilds.</title>
        <authorList>
            <consortium name="Lawrence Berkeley National Laboratory"/>
            <person name="Harder C.B."/>
            <person name="Miyauchi S."/>
            <person name="Viragh M."/>
            <person name="Kuo A."/>
            <person name="Thoen E."/>
            <person name="Andreopoulos B."/>
            <person name="Lu D."/>
            <person name="Skrede I."/>
            <person name="Drula E."/>
            <person name="Henrissat B."/>
            <person name="Morin E."/>
            <person name="Kohler A."/>
            <person name="Barry K."/>
            <person name="LaButti K."/>
            <person name="Morin E."/>
            <person name="Salamov A."/>
            <person name="Lipzen A."/>
            <person name="Mereny Z."/>
            <person name="Hegedus B."/>
            <person name="Baldrian P."/>
            <person name="Stursova M."/>
            <person name="Weitz H."/>
            <person name="Taylor A."/>
            <person name="Grigoriev I.V."/>
            <person name="Nagy L.G."/>
            <person name="Martin F."/>
            <person name="Kauserud H."/>
        </authorList>
    </citation>
    <scope>NUCLEOTIDE SEQUENCE</scope>
    <source>
        <strain evidence="1">CBHHK200</strain>
    </source>
</reference>
<dbReference type="Proteomes" id="UP001218188">
    <property type="component" value="Unassembled WGS sequence"/>
</dbReference>
<evidence type="ECO:0000313" key="1">
    <source>
        <dbReference type="EMBL" id="KAJ7021290.1"/>
    </source>
</evidence>
<name>A0AAD6WQG2_9AGAR</name>
<protein>
    <recommendedName>
        <fullName evidence="3">F-box domain-containing protein</fullName>
    </recommendedName>
</protein>
<organism evidence="1 2">
    <name type="scientific">Mycena alexandri</name>
    <dbReference type="NCBI Taxonomy" id="1745969"/>
    <lineage>
        <taxon>Eukaryota</taxon>
        <taxon>Fungi</taxon>
        <taxon>Dikarya</taxon>
        <taxon>Basidiomycota</taxon>
        <taxon>Agaricomycotina</taxon>
        <taxon>Agaricomycetes</taxon>
        <taxon>Agaricomycetidae</taxon>
        <taxon>Agaricales</taxon>
        <taxon>Marasmiineae</taxon>
        <taxon>Mycenaceae</taxon>
        <taxon>Mycena</taxon>
    </lineage>
</organism>
<accession>A0AAD6WQG2</accession>
<dbReference type="EMBL" id="JARJCM010000236">
    <property type="protein sequence ID" value="KAJ7021290.1"/>
    <property type="molecule type" value="Genomic_DNA"/>
</dbReference>
<gene>
    <name evidence="1" type="ORF">C8F04DRAFT_1403041</name>
</gene>
<dbReference type="InterPro" id="IPR032675">
    <property type="entry name" value="LRR_dom_sf"/>
</dbReference>
<proteinExistence type="predicted"/>